<evidence type="ECO:0000313" key="2">
    <source>
        <dbReference type="EnsemblPlants" id="Kaladp0060s0197.1.v1.1.CDS.1"/>
    </source>
</evidence>
<accession>A0A7N0ZZV0</accession>
<organism evidence="2 3">
    <name type="scientific">Kalanchoe fedtschenkoi</name>
    <name type="common">Lavender scallops</name>
    <name type="synonym">South American air plant</name>
    <dbReference type="NCBI Taxonomy" id="63787"/>
    <lineage>
        <taxon>Eukaryota</taxon>
        <taxon>Viridiplantae</taxon>
        <taxon>Streptophyta</taxon>
        <taxon>Embryophyta</taxon>
        <taxon>Tracheophyta</taxon>
        <taxon>Spermatophyta</taxon>
        <taxon>Magnoliopsida</taxon>
        <taxon>eudicotyledons</taxon>
        <taxon>Gunneridae</taxon>
        <taxon>Pentapetalae</taxon>
        <taxon>Saxifragales</taxon>
        <taxon>Crassulaceae</taxon>
        <taxon>Kalanchoe</taxon>
    </lineage>
</organism>
<evidence type="ECO:0000256" key="1">
    <source>
        <dbReference type="SAM" id="MobiDB-lite"/>
    </source>
</evidence>
<dbReference type="Gramene" id="Kaladp0060s0197.1.v1.1">
    <property type="protein sequence ID" value="Kaladp0060s0197.1.v1.1.CDS.1"/>
    <property type="gene ID" value="Kaladp0060s0197.v1.1"/>
</dbReference>
<dbReference type="PANTHER" id="PTHR33922:SF2">
    <property type="entry name" value="OS07G0589600 PROTEIN"/>
    <property type="match status" value="1"/>
</dbReference>
<dbReference type="AlphaFoldDB" id="A0A7N0ZZV0"/>
<proteinExistence type="predicted"/>
<dbReference type="EnsemblPlants" id="Kaladp0060s0197.1.v1.1">
    <property type="protein sequence ID" value="Kaladp0060s0197.1.v1.1.CDS.1"/>
    <property type="gene ID" value="Kaladp0060s0197.v1.1"/>
</dbReference>
<reference evidence="2" key="1">
    <citation type="submission" date="2021-01" db="UniProtKB">
        <authorList>
            <consortium name="EnsemblPlants"/>
        </authorList>
    </citation>
    <scope>IDENTIFICATION</scope>
</reference>
<feature type="region of interest" description="Disordered" evidence="1">
    <location>
        <begin position="134"/>
        <end position="182"/>
    </location>
</feature>
<feature type="compositionally biased region" description="Polar residues" evidence="1">
    <location>
        <begin position="171"/>
        <end position="180"/>
    </location>
</feature>
<dbReference type="Proteomes" id="UP000594263">
    <property type="component" value="Unplaced"/>
</dbReference>
<feature type="region of interest" description="Disordered" evidence="1">
    <location>
        <begin position="65"/>
        <end position="85"/>
    </location>
</feature>
<sequence length="325" mass="36142">MRRAARRIEDEFEETLSLIDMPITPMRQLQQQQVQPGSDHQLKQSGFTFTDVEEENRVCSEKQEVPEFDFGSGSGSGSPSTRMEMSSADELFLDGQILPLRLSVDSKMARVIVPGTRPDSASECRSSSIEFTSSRSSSYSSTSSVNNAAKTRPFCTSRTGDRFHAHPSPTPQIRGNPKSSTRCRKSSVWDIFRLGPRIDLKNIKCRNPISNSNRSPPAHGFSFTSKSGVPWGEISSGKATLKQRMFGLGGCRCAADAVEDVQRWRIVVVRSGAEMRRRSDFKEEELEGKLAAATRKQGMAEEEAFPSRRTFEWLKQFSVGGGNVN</sequence>
<feature type="compositionally biased region" description="Low complexity" evidence="1">
    <location>
        <begin position="134"/>
        <end position="144"/>
    </location>
</feature>
<name>A0A7N0ZZV0_KALFE</name>
<dbReference type="OMA" id="NSHENQC"/>
<evidence type="ECO:0000313" key="3">
    <source>
        <dbReference type="Proteomes" id="UP000594263"/>
    </source>
</evidence>
<keyword evidence="3" id="KW-1185">Reference proteome</keyword>
<protein>
    <submittedName>
        <fullName evidence="2">Uncharacterized protein</fullName>
    </submittedName>
</protein>
<feature type="compositionally biased region" description="Polar residues" evidence="1">
    <location>
        <begin position="145"/>
        <end position="158"/>
    </location>
</feature>
<dbReference type="PANTHER" id="PTHR33922">
    <property type="entry name" value="OS01G0888066 PROTEIN-RELATED"/>
    <property type="match status" value="1"/>
</dbReference>